<accession>A0A318S792</accession>
<dbReference type="PROSITE" id="PS51318">
    <property type="entry name" value="TAT"/>
    <property type="match status" value="1"/>
</dbReference>
<dbReference type="InterPro" id="IPR036188">
    <property type="entry name" value="FAD/NAD-bd_sf"/>
</dbReference>
<evidence type="ECO:0000256" key="3">
    <source>
        <dbReference type="ARBA" id="ARBA00023002"/>
    </source>
</evidence>
<dbReference type="Proteomes" id="UP000247591">
    <property type="component" value="Unassembled WGS sequence"/>
</dbReference>
<evidence type="ECO:0000256" key="1">
    <source>
        <dbReference type="ARBA" id="ARBA00001974"/>
    </source>
</evidence>
<dbReference type="InterPro" id="IPR002937">
    <property type="entry name" value="Amino_oxidase"/>
</dbReference>
<feature type="binding site" evidence="4">
    <location>
        <position position="58"/>
    </location>
    <ligand>
        <name>FAD</name>
        <dbReference type="ChEBI" id="CHEBI:57692"/>
    </ligand>
</feature>
<dbReference type="InterPro" id="IPR001613">
    <property type="entry name" value="Flavin_amine_oxidase"/>
</dbReference>
<feature type="binding site" evidence="4">
    <location>
        <position position="285"/>
    </location>
    <ligand>
        <name>FAD</name>
        <dbReference type="ChEBI" id="CHEBI:57692"/>
    </ligand>
</feature>
<protein>
    <submittedName>
        <fullName evidence="6">Monoamine oxidase</fullName>
    </submittedName>
</protein>
<dbReference type="GO" id="GO:0016491">
    <property type="term" value="F:oxidoreductase activity"/>
    <property type="evidence" value="ECO:0007669"/>
    <property type="project" value="UniProtKB-KW"/>
</dbReference>
<evidence type="ECO:0000313" key="7">
    <source>
        <dbReference type="Proteomes" id="UP000247591"/>
    </source>
</evidence>
<evidence type="ECO:0000256" key="2">
    <source>
        <dbReference type="ARBA" id="ARBA00005995"/>
    </source>
</evidence>
<dbReference type="InterPro" id="IPR006311">
    <property type="entry name" value="TAT_signal"/>
</dbReference>
<sequence>MLTVSSLSRRRLLGGAAIGAAGLALGSRFVGSGVASAASGGSIGAQTYDTVVVGGGLSGLSAAKKLAQAGRSVVVLEARERAGGRVHNISTPKLGVTLDAGAEFIGPTQTHIAALAQEYGVVSLPTYNEGESVYWNSGRRSTMPAALGLPIDPASPEAALALSQLELEPLLGFPVGEPWKHRDAEYLDSVTWQQWLESRTISPTARMLLSLASSAALSVEANELSALYFFNYVASAGDETNPGSLIRLLSTAGGAQERLFVGGAALIPLRMANELAERVVYNAPVRSINWTDEVVTVVTDSGVVKAKKVIVAMSPAISGGIDYGSGLTPARAGLHAGYRMGAISKFAAVYREPFWRKKGMSGQVIGNGEPIDVCFENYAEGNHVLMGFISADSMRRLDQAPDEQITAECTQNFVDYFGPEARDHVDHGIFKWDLEPWSQGGPVAVSRPGTLTRYGTALRAPVGPVHWAGTETSDYWTGYMDGAVRSGYRAAKEVLGAR</sequence>
<proteinExistence type="inferred from homology"/>
<dbReference type="PRINTS" id="PR00757">
    <property type="entry name" value="AMINEOXDASEF"/>
</dbReference>
<reference evidence="6 7" key="1">
    <citation type="submission" date="2018-06" db="EMBL/GenBank/DDBJ databases">
        <title>Genomic Encyclopedia of Type Strains, Phase IV (KMG-IV): sequencing the most valuable type-strain genomes for metagenomic binning, comparative biology and taxonomic classification.</title>
        <authorList>
            <person name="Goeker M."/>
        </authorList>
    </citation>
    <scope>NUCLEOTIDE SEQUENCE [LARGE SCALE GENOMIC DNA]</scope>
    <source>
        <strain evidence="6 7">DSM 45521</strain>
    </source>
</reference>
<feature type="binding site" evidence="4">
    <location>
        <position position="471"/>
    </location>
    <ligand>
        <name>FAD</name>
        <dbReference type="ChEBI" id="CHEBI:57692"/>
    </ligand>
</feature>
<evidence type="ECO:0000259" key="5">
    <source>
        <dbReference type="Pfam" id="PF01593"/>
    </source>
</evidence>
<comment type="similarity">
    <text evidence="2">Belongs to the flavin monoamine oxidase family.</text>
</comment>
<evidence type="ECO:0000313" key="6">
    <source>
        <dbReference type="EMBL" id="PYE20614.1"/>
    </source>
</evidence>
<feature type="binding site" evidence="4">
    <location>
        <position position="388"/>
    </location>
    <ligand>
        <name>substrate</name>
    </ligand>
</feature>
<dbReference type="OrthoDB" id="337830at2"/>
<name>A0A318S792_WILLI</name>
<dbReference type="EMBL" id="QJSP01000001">
    <property type="protein sequence ID" value="PYE20614.1"/>
    <property type="molecule type" value="Genomic_DNA"/>
</dbReference>
<organism evidence="6 7">
    <name type="scientific">Williamsia limnetica</name>
    <dbReference type="NCBI Taxonomy" id="882452"/>
    <lineage>
        <taxon>Bacteria</taxon>
        <taxon>Bacillati</taxon>
        <taxon>Actinomycetota</taxon>
        <taxon>Actinomycetes</taxon>
        <taxon>Mycobacteriales</taxon>
        <taxon>Nocardiaceae</taxon>
        <taxon>Williamsia</taxon>
    </lineage>
</organism>
<comment type="caution">
    <text evidence="6">The sequence shown here is derived from an EMBL/GenBank/DDBJ whole genome shotgun (WGS) entry which is preliminary data.</text>
</comment>
<dbReference type="PANTHER" id="PTHR43563:SF14">
    <property type="entry name" value="AMINE OXIDASE"/>
    <property type="match status" value="1"/>
</dbReference>
<evidence type="ECO:0000256" key="4">
    <source>
        <dbReference type="PIRSR" id="PIRSR601613-1"/>
    </source>
</evidence>
<dbReference type="SUPFAM" id="SSF51905">
    <property type="entry name" value="FAD/NAD(P)-binding domain"/>
    <property type="match status" value="1"/>
</dbReference>
<gene>
    <name evidence="6" type="ORF">DFR67_1012</name>
</gene>
<dbReference type="SUPFAM" id="SSF54373">
    <property type="entry name" value="FAD-linked reductases, C-terminal domain"/>
    <property type="match status" value="1"/>
</dbReference>
<dbReference type="Pfam" id="PF01593">
    <property type="entry name" value="Amino_oxidase"/>
    <property type="match status" value="1"/>
</dbReference>
<dbReference type="AlphaFoldDB" id="A0A318S792"/>
<keyword evidence="7" id="KW-1185">Reference proteome</keyword>
<dbReference type="PANTHER" id="PTHR43563">
    <property type="entry name" value="AMINE OXIDASE"/>
    <property type="match status" value="1"/>
</dbReference>
<feature type="domain" description="Amine oxidase" evidence="5">
    <location>
        <begin position="57"/>
        <end position="495"/>
    </location>
</feature>
<dbReference type="InterPro" id="IPR050703">
    <property type="entry name" value="Flavin_MAO"/>
</dbReference>
<comment type="cofactor">
    <cofactor evidence="1">
        <name>FAD</name>
        <dbReference type="ChEBI" id="CHEBI:57692"/>
    </cofactor>
</comment>
<dbReference type="Gene3D" id="3.50.50.60">
    <property type="entry name" value="FAD/NAD(P)-binding domain"/>
    <property type="match status" value="1"/>
</dbReference>
<keyword evidence="3" id="KW-0560">Oxidoreductase</keyword>
<feature type="binding site" evidence="4">
    <location>
        <begin position="77"/>
        <end position="78"/>
    </location>
    <ligand>
        <name>FAD</name>
        <dbReference type="ChEBI" id="CHEBI:57692"/>
    </ligand>
</feature>